<dbReference type="InterPro" id="IPR000873">
    <property type="entry name" value="AMP-dep_synth/lig_dom"/>
</dbReference>
<evidence type="ECO:0000313" key="3">
    <source>
        <dbReference type="EMBL" id="KAH7126001.1"/>
    </source>
</evidence>
<dbReference type="InterPro" id="IPR025110">
    <property type="entry name" value="AMP-bd_C"/>
</dbReference>
<dbReference type="GO" id="GO:0016405">
    <property type="term" value="F:CoA-ligase activity"/>
    <property type="evidence" value="ECO:0007669"/>
    <property type="project" value="TreeGrafter"/>
</dbReference>
<dbReference type="Proteomes" id="UP000738349">
    <property type="component" value="Unassembled WGS sequence"/>
</dbReference>
<protein>
    <recommendedName>
        <fullName evidence="5">Acetyl-CoA synthetase-like protein</fullName>
    </recommendedName>
</protein>
<feature type="domain" description="AMP-binding enzyme C-terminal" evidence="2">
    <location>
        <begin position="479"/>
        <end position="553"/>
    </location>
</feature>
<dbReference type="InterPro" id="IPR020845">
    <property type="entry name" value="AMP-binding_CS"/>
</dbReference>
<evidence type="ECO:0000259" key="2">
    <source>
        <dbReference type="Pfam" id="PF13193"/>
    </source>
</evidence>
<keyword evidence="4" id="KW-1185">Reference proteome</keyword>
<comment type="caution">
    <text evidence="3">The sequence shown here is derived from an EMBL/GenBank/DDBJ whole genome shotgun (WGS) entry which is preliminary data.</text>
</comment>
<dbReference type="SUPFAM" id="SSF56801">
    <property type="entry name" value="Acetyl-CoA synthetase-like"/>
    <property type="match status" value="1"/>
</dbReference>
<feature type="domain" description="AMP-dependent synthetase/ligase" evidence="1">
    <location>
        <begin position="57"/>
        <end position="425"/>
    </location>
</feature>
<dbReference type="PANTHER" id="PTHR24096:SF424">
    <property type="entry name" value="ACETYL-COA SYNTHETASE-LIKE PROTEIN-RELATED"/>
    <property type="match status" value="1"/>
</dbReference>
<dbReference type="Gene3D" id="3.30.300.30">
    <property type="match status" value="1"/>
</dbReference>
<evidence type="ECO:0008006" key="5">
    <source>
        <dbReference type="Google" id="ProtNLM"/>
    </source>
</evidence>
<dbReference type="Gene3D" id="3.40.50.12780">
    <property type="entry name" value="N-terminal domain of ligase-like"/>
    <property type="match status" value="1"/>
</dbReference>
<dbReference type="AlphaFoldDB" id="A0A9P9IMQ2"/>
<dbReference type="PANTHER" id="PTHR24096">
    <property type="entry name" value="LONG-CHAIN-FATTY-ACID--COA LIGASE"/>
    <property type="match status" value="1"/>
</dbReference>
<dbReference type="EMBL" id="JAGMUV010000020">
    <property type="protein sequence ID" value="KAH7126001.1"/>
    <property type="molecule type" value="Genomic_DNA"/>
</dbReference>
<evidence type="ECO:0000259" key="1">
    <source>
        <dbReference type="Pfam" id="PF00501"/>
    </source>
</evidence>
<dbReference type="PROSITE" id="PS00455">
    <property type="entry name" value="AMP_BINDING"/>
    <property type="match status" value="1"/>
</dbReference>
<evidence type="ECO:0000313" key="4">
    <source>
        <dbReference type="Proteomes" id="UP000738349"/>
    </source>
</evidence>
<proteinExistence type="predicted"/>
<dbReference type="OrthoDB" id="6509636at2759"/>
<organism evidence="3 4">
    <name type="scientific">Dactylonectria macrodidyma</name>
    <dbReference type="NCBI Taxonomy" id="307937"/>
    <lineage>
        <taxon>Eukaryota</taxon>
        <taxon>Fungi</taxon>
        <taxon>Dikarya</taxon>
        <taxon>Ascomycota</taxon>
        <taxon>Pezizomycotina</taxon>
        <taxon>Sordariomycetes</taxon>
        <taxon>Hypocreomycetidae</taxon>
        <taxon>Hypocreales</taxon>
        <taxon>Nectriaceae</taxon>
        <taxon>Dactylonectria</taxon>
    </lineage>
</organism>
<dbReference type="Pfam" id="PF00501">
    <property type="entry name" value="AMP-binding"/>
    <property type="match status" value="1"/>
</dbReference>
<accession>A0A9P9IMQ2</accession>
<gene>
    <name evidence="3" type="ORF">EDB81DRAFT_663834</name>
</gene>
<dbReference type="InterPro" id="IPR042099">
    <property type="entry name" value="ANL_N_sf"/>
</dbReference>
<name>A0A9P9IMQ2_9HYPO</name>
<reference evidence="3" key="1">
    <citation type="journal article" date="2021" name="Nat. Commun.">
        <title>Genetic determinants of endophytism in the Arabidopsis root mycobiome.</title>
        <authorList>
            <person name="Mesny F."/>
            <person name="Miyauchi S."/>
            <person name="Thiergart T."/>
            <person name="Pickel B."/>
            <person name="Atanasova L."/>
            <person name="Karlsson M."/>
            <person name="Huettel B."/>
            <person name="Barry K.W."/>
            <person name="Haridas S."/>
            <person name="Chen C."/>
            <person name="Bauer D."/>
            <person name="Andreopoulos W."/>
            <person name="Pangilinan J."/>
            <person name="LaButti K."/>
            <person name="Riley R."/>
            <person name="Lipzen A."/>
            <person name="Clum A."/>
            <person name="Drula E."/>
            <person name="Henrissat B."/>
            <person name="Kohler A."/>
            <person name="Grigoriev I.V."/>
            <person name="Martin F.M."/>
            <person name="Hacquard S."/>
        </authorList>
    </citation>
    <scope>NUCLEOTIDE SEQUENCE</scope>
    <source>
        <strain evidence="3">MPI-CAGE-AT-0147</strain>
    </source>
</reference>
<dbReference type="Pfam" id="PF13193">
    <property type="entry name" value="AMP-binding_C"/>
    <property type="match status" value="1"/>
</dbReference>
<dbReference type="InterPro" id="IPR045851">
    <property type="entry name" value="AMP-bd_C_sf"/>
</dbReference>
<sequence>MAPPHIIESPYAGQLDVPYCDVLSYIFSSKPSPKHQAQFFNADNPSLSFDLPTAELYVKQFGKGLQNLGLQPGDKVLLVSHNQLFFPVVIWGVLAAQCVFTGASPSASVFELSHQLKDSEAKLILTAPDQLKTSIKAANKVGLSPDRIFLFDQPFSGASTSGGSMWTDLWVSPEEARDWKWNSITTRQNAQETTAVINYSSGTTGLPKGVELSHFNLVSNVQQLIFKRSIVANTKSDLGRVARLDESGERWLAPLPMYHAFGQTYYSMLAPRLGAKVFVMGKFNSVKYLTYIDIYRITFINVVPALLETLLKLPNSAQFNLKSLLMVGSGSAPLDLNLARQFEKNFLRPGVSVKQGWGMTETTCNVTGFAPGDEDDGSSIGWLNPSCVARIVEVPDRDFANIERSKGVKVGEIWVSGPNIMKGYLKRPQETADTTVNEGGYRWLRTGDVGYADSRGCLFIVDRIKELIKVKGLQVSPAEIEKTLKSHGGVLDAAVTCAKLNGHEFPRAFVVRKDSSVTADDLHAHVQTKLARHKWLEGGIFFLDDLPRTSSGKIIKRLLPTPEKERRSKL</sequence>